<evidence type="ECO:0000313" key="3">
    <source>
        <dbReference type="Proteomes" id="UP000467105"/>
    </source>
</evidence>
<keyword evidence="3" id="KW-1185">Reference proteome</keyword>
<dbReference type="RefSeq" id="WP_139825812.1">
    <property type="nucleotide sequence ID" value="NZ_AP022614.1"/>
</dbReference>
<organism evidence="2 3">
    <name type="scientific">Mycobacterium parmense</name>
    <dbReference type="NCBI Taxonomy" id="185642"/>
    <lineage>
        <taxon>Bacteria</taxon>
        <taxon>Bacillati</taxon>
        <taxon>Actinomycetota</taxon>
        <taxon>Actinomycetes</taxon>
        <taxon>Mycobacteriales</taxon>
        <taxon>Mycobacteriaceae</taxon>
        <taxon>Mycobacterium</taxon>
        <taxon>Mycobacterium simiae complex</taxon>
    </lineage>
</organism>
<protein>
    <submittedName>
        <fullName evidence="2">Uncharacterized protein</fullName>
    </submittedName>
</protein>
<feature type="compositionally biased region" description="Low complexity" evidence="1">
    <location>
        <begin position="31"/>
        <end position="44"/>
    </location>
</feature>
<name>A0A7I7YV82_9MYCO</name>
<reference evidence="2 3" key="1">
    <citation type="journal article" date="2019" name="Emerg. Microbes Infect.">
        <title>Comprehensive subspecies identification of 175 nontuberculous mycobacteria species based on 7547 genomic profiles.</title>
        <authorList>
            <person name="Matsumoto Y."/>
            <person name="Kinjo T."/>
            <person name="Motooka D."/>
            <person name="Nabeya D."/>
            <person name="Jung N."/>
            <person name="Uechi K."/>
            <person name="Horii T."/>
            <person name="Iida T."/>
            <person name="Fujita J."/>
            <person name="Nakamura S."/>
        </authorList>
    </citation>
    <scope>NUCLEOTIDE SEQUENCE [LARGE SCALE GENOMIC DNA]</scope>
    <source>
        <strain evidence="2 3">JCM 14742</strain>
    </source>
</reference>
<gene>
    <name evidence="2" type="ORF">MPRM_19220</name>
</gene>
<evidence type="ECO:0000256" key="1">
    <source>
        <dbReference type="SAM" id="MobiDB-lite"/>
    </source>
</evidence>
<accession>A0A7I7YV82</accession>
<proteinExistence type="predicted"/>
<feature type="region of interest" description="Disordered" evidence="1">
    <location>
        <begin position="1"/>
        <end position="46"/>
    </location>
</feature>
<dbReference type="EMBL" id="AP022614">
    <property type="protein sequence ID" value="BBZ44641.1"/>
    <property type="molecule type" value="Genomic_DNA"/>
</dbReference>
<dbReference type="AlphaFoldDB" id="A0A7I7YV82"/>
<sequence length="136" mass="15434">MEFAGVPDERQGRSVAARGSSGRRDGRHSRALAAGPAIGEAEPPVSADSRQADYFLHLLAQRRRLIDHRIDEYRKALAASEAQGETEAACNFRRMTRAEEQDRRTLDKMIDELRRRFPRRNVGEPPLAARHRFAAR</sequence>
<evidence type="ECO:0000313" key="2">
    <source>
        <dbReference type="EMBL" id="BBZ44641.1"/>
    </source>
</evidence>
<dbReference type="OrthoDB" id="4753497at2"/>
<dbReference type="Proteomes" id="UP000467105">
    <property type="component" value="Chromosome"/>
</dbReference>